<evidence type="ECO:0000256" key="2">
    <source>
        <dbReference type="SAM" id="SignalP"/>
    </source>
</evidence>
<dbReference type="EMBL" id="JAAAMJ010000024">
    <property type="protein sequence ID" value="NDV88986.1"/>
    <property type="molecule type" value="Genomic_DNA"/>
</dbReference>
<keyword evidence="1" id="KW-0812">Transmembrane</keyword>
<feature type="domain" description="VWFA" evidence="3">
    <location>
        <begin position="36"/>
        <end position="216"/>
    </location>
</feature>
<dbReference type="InterPro" id="IPR036465">
    <property type="entry name" value="vWFA_dom_sf"/>
</dbReference>
<dbReference type="CDD" id="cd07821">
    <property type="entry name" value="PYR_PYL_RCAR_like"/>
    <property type="match status" value="1"/>
</dbReference>
<comment type="caution">
    <text evidence="4">The sequence shown here is derived from an EMBL/GenBank/DDBJ whole genome shotgun (WGS) entry which is preliminary data.</text>
</comment>
<dbReference type="Pfam" id="PF10604">
    <property type="entry name" value="Polyketide_cyc2"/>
    <property type="match status" value="1"/>
</dbReference>
<dbReference type="AlphaFoldDB" id="A0A6L9MN28"/>
<protein>
    <submittedName>
        <fullName evidence="4">VWA domain-containing protein</fullName>
    </submittedName>
</protein>
<accession>A0A6L9MN28</accession>
<keyword evidence="1" id="KW-1133">Transmembrane helix</keyword>
<sequence length="513" mass="55030">MNWLGRRGIAFWLLAAAFLSATGAAFGPTLARERDVLTLFFVIDITRSMLARDHGTTDAPLSRLEQAKRTIGGVTRRLPCGSKVGLGVFAERRSFPLIEPVEVCANFGPFNEAVAGLEWRMAWEGDSRILSGLASAQDVAQKLSSDLVFITDGHEAPPAPMEGRRTAPRSDTTAGLILGAGGSELVSIPKFDDLGNLDGFYSLQDIAAGARVSIVPPGASKSGNYHPRNNPVGNLAATSTEHLTSVRERYLREIGGEAGLGYAPLSDIGAITTEIDIHTSAHRLDASVDLSPGLGALSLFCILVAYAWNASVVWRVKPATRPSHTRTQDRNMTFNRRNLLATATLAALTGAVFTSPALSHGPTPQKTDASVEIEAPFDAVWNVLADFASIADWHPAVHSASPGEDGKSRVLILDGGSIIETLDVSSKERGVVAWRLATPNPDALAVSSYNDKLMVEPTGDQMTTVRWIGRFYRADTSNFPTEGQTDEAAMEDMTRYVESGLAGLKAYFPVRPN</sequence>
<reference evidence="4 5" key="1">
    <citation type="submission" date="2020-01" db="EMBL/GenBank/DDBJ databases">
        <title>Genomes of bacteria type strains.</title>
        <authorList>
            <person name="Chen J."/>
            <person name="Zhu S."/>
            <person name="Chen J."/>
        </authorList>
    </citation>
    <scope>NUCLEOTIDE SEQUENCE [LARGE SCALE GENOMIC DNA]</scope>
    <source>
        <strain evidence="4 5">KCTC 52919</strain>
    </source>
</reference>
<keyword evidence="2" id="KW-0732">Signal</keyword>
<dbReference type="PANTHER" id="PTHR39332">
    <property type="entry name" value="BLL4707 PROTEIN"/>
    <property type="match status" value="1"/>
</dbReference>
<keyword evidence="1" id="KW-0472">Membrane</keyword>
<dbReference type="InterPro" id="IPR023393">
    <property type="entry name" value="START-like_dom_sf"/>
</dbReference>
<feature type="chain" id="PRO_5026928641" evidence="2">
    <location>
        <begin position="32"/>
        <end position="513"/>
    </location>
</feature>
<proteinExistence type="predicted"/>
<feature type="signal peptide" evidence="2">
    <location>
        <begin position="1"/>
        <end position="31"/>
    </location>
</feature>
<dbReference type="Pfam" id="PF13519">
    <property type="entry name" value="VWA_2"/>
    <property type="match status" value="1"/>
</dbReference>
<keyword evidence="5" id="KW-1185">Reference proteome</keyword>
<evidence type="ECO:0000256" key="1">
    <source>
        <dbReference type="SAM" id="Phobius"/>
    </source>
</evidence>
<evidence type="ECO:0000259" key="3">
    <source>
        <dbReference type="SMART" id="SM00327"/>
    </source>
</evidence>
<organism evidence="4 5">
    <name type="scientific">Aurantimonas aggregata</name>
    <dbReference type="NCBI Taxonomy" id="2047720"/>
    <lineage>
        <taxon>Bacteria</taxon>
        <taxon>Pseudomonadati</taxon>
        <taxon>Pseudomonadota</taxon>
        <taxon>Alphaproteobacteria</taxon>
        <taxon>Hyphomicrobiales</taxon>
        <taxon>Aurantimonadaceae</taxon>
        <taxon>Aurantimonas</taxon>
    </lineage>
</organism>
<feature type="transmembrane region" description="Helical" evidence="1">
    <location>
        <begin position="293"/>
        <end position="316"/>
    </location>
</feature>
<name>A0A6L9MN28_9HYPH</name>
<evidence type="ECO:0000313" key="5">
    <source>
        <dbReference type="Proteomes" id="UP000476332"/>
    </source>
</evidence>
<gene>
    <name evidence="4" type="ORF">GTW51_20095</name>
</gene>
<dbReference type="RefSeq" id="WP_163045838.1">
    <property type="nucleotide sequence ID" value="NZ_JAAAMJ010000024.1"/>
</dbReference>
<dbReference type="Proteomes" id="UP000476332">
    <property type="component" value="Unassembled WGS sequence"/>
</dbReference>
<feature type="transmembrane region" description="Helical" evidence="1">
    <location>
        <begin position="337"/>
        <end position="358"/>
    </location>
</feature>
<dbReference type="InterPro" id="IPR019587">
    <property type="entry name" value="Polyketide_cyclase/dehydratase"/>
</dbReference>
<dbReference type="SUPFAM" id="SSF53300">
    <property type="entry name" value="vWA-like"/>
    <property type="match status" value="1"/>
</dbReference>
<dbReference type="InterPro" id="IPR002035">
    <property type="entry name" value="VWF_A"/>
</dbReference>
<dbReference type="PANTHER" id="PTHR39332:SF7">
    <property type="entry name" value="SRPBCC FAMILY PROTEIN"/>
    <property type="match status" value="1"/>
</dbReference>
<dbReference type="Gene3D" id="3.40.50.410">
    <property type="entry name" value="von Willebrand factor, type A domain"/>
    <property type="match status" value="1"/>
</dbReference>
<dbReference type="SUPFAM" id="SSF55961">
    <property type="entry name" value="Bet v1-like"/>
    <property type="match status" value="1"/>
</dbReference>
<dbReference type="Gene3D" id="3.30.530.20">
    <property type="match status" value="1"/>
</dbReference>
<evidence type="ECO:0000313" key="4">
    <source>
        <dbReference type="EMBL" id="NDV88986.1"/>
    </source>
</evidence>
<dbReference type="SMART" id="SM00327">
    <property type="entry name" value="VWA"/>
    <property type="match status" value="1"/>
</dbReference>